<dbReference type="PANTHER" id="PTHR11496">
    <property type="entry name" value="ALCOHOL DEHYDROGENASE"/>
    <property type="match status" value="1"/>
</dbReference>
<comment type="caution">
    <text evidence="2">The sequence shown here is derived from an EMBL/GenBank/DDBJ whole genome shotgun (WGS) entry which is preliminary data.</text>
</comment>
<protein>
    <submittedName>
        <fullName evidence="2">Hydroxyacid-oxoacid transhydrogenase, mitochondrial</fullName>
    </submittedName>
</protein>
<dbReference type="InterPro" id="IPR039697">
    <property type="entry name" value="Alcohol_dehydrogenase_Fe"/>
</dbReference>
<accession>A0AAD5SLG3</accession>
<dbReference type="Proteomes" id="UP001211907">
    <property type="component" value="Unassembled WGS sequence"/>
</dbReference>
<dbReference type="PANTHER" id="PTHR11496:SF83">
    <property type="entry name" value="HYDROXYACID-OXOACID TRANSHYDROGENASE, MITOCHONDRIAL"/>
    <property type="match status" value="1"/>
</dbReference>
<gene>
    <name evidence="2" type="primary">ADHFE1_2</name>
    <name evidence="2" type="ORF">HK100_010644</name>
</gene>
<dbReference type="Pfam" id="PF25137">
    <property type="entry name" value="ADH_Fe_C"/>
    <property type="match status" value="2"/>
</dbReference>
<organism evidence="2 3">
    <name type="scientific">Physocladia obscura</name>
    <dbReference type="NCBI Taxonomy" id="109957"/>
    <lineage>
        <taxon>Eukaryota</taxon>
        <taxon>Fungi</taxon>
        <taxon>Fungi incertae sedis</taxon>
        <taxon>Chytridiomycota</taxon>
        <taxon>Chytridiomycota incertae sedis</taxon>
        <taxon>Chytridiomycetes</taxon>
        <taxon>Chytridiales</taxon>
        <taxon>Chytriomycetaceae</taxon>
        <taxon>Physocladia</taxon>
    </lineage>
</organism>
<dbReference type="SUPFAM" id="SSF56796">
    <property type="entry name" value="Dehydroquinate synthase-like"/>
    <property type="match status" value="1"/>
</dbReference>
<name>A0AAD5SLG3_9FUNG</name>
<feature type="domain" description="Fe-containing alcohol dehydrogenase-like C-terminal" evidence="1">
    <location>
        <begin position="71"/>
        <end position="179"/>
    </location>
</feature>
<dbReference type="EMBL" id="JADGJH010005959">
    <property type="protein sequence ID" value="KAJ3078652.1"/>
    <property type="molecule type" value="Genomic_DNA"/>
</dbReference>
<reference evidence="2" key="1">
    <citation type="submission" date="2020-05" db="EMBL/GenBank/DDBJ databases">
        <title>Phylogenomic resolution of chytrid fungi.</title>
        <authorList>
            <person name="Stajich J.E."/>
            <person name="Amses K."/>
            <person name="Simmons R."/>
            <person name="Seto K."/>
            <person name="Myers J."/>
            <person name="Bonds A."/>
            <person name="Quandt C.A."/>
            <person name="Barry K."/>
            <person name="Liu P."/>
            <person name="Grigoriev I."/>
            <person name="Longcore J.E."/>
            <person name="James T.Y."/>
        </authorList>
    </citation>
    <scope>NUCLEOTIDE SEQUENCE</scope>
    <source>
        <strain evidence="2">JEL0513</strain>
    </source>
</reference>
<feature type="domain" description="Fe-containing alcohol dehydrogenase-like C-terminal" evidence="1">
    <location>
        <begin position="2"/>
        <end position="50"/>
    </location>
</feature>
<dbReference type="AlphaFoldDB" id="A0AAD5SLG3"/>
<keyword evidence="3" id="KW-1185">Reference proteome</keyword>
<evidence type="ECO:0000259" key="1">
    <source>
        <dbReference type="Pfam" id="PF25137"/>
    </source>
</evidence>
<evidence type="ECO:0000313" key="2">
    <source>
        <dbReference type="EMBL" id="KAJ3078652.1"/>
    </source>
</evidence>
<proteinExistence type="predicted"/>
<sequence length="183" mass="19879">MCIQNLPKAYKDPSDHIAQETMILAATFAGIGFGNAGVHLCHGMSYPISGLNKSYLHPGYANVQGVGKKIVPHGISVAVTTPAVFEWTAPACPERHLEVAEIFGADISRAKKEDAGKILSDKIREFLHVLDVPNGISAFGFNKTQIDDLVKGTLPQHRVTKLAPADATQEVLHKLFEQSFTLY</sequence>
<dbReference type="GO" id="GO:0005739">
    <property type="term" value="C:mitochondrion"/>
    <property type="evidence" value="ECO:0007669"/>
    <property type="project" value="TreeGrafter"/>
</dbReference>
<dbReference type="Gene3D" id="1.20.1090.10">
    <property type="entry name" value="Dehydroquinate synthase-like - alpha domain"/>
    <property type="match status" value="1"/>
</dbReference>
<dbReference type="InterPro" id="IPR056798">
    <property type="entry name" value="ADH_Fe_C"/>
</dbReference>
<dbReference type="GO" id="GO:0004022">
    <property type="term" value="F:alcohol dehydrogenase (NAD+) activity"/>
    <property type="evidence" value="ECO:0007669"/>
    <property type="project" value="TreeGrafter"/>
</dbReference>
<evidence type="ECO:0000313" key="3">
    <source>
        <dbReference type="Proteomes" id="UP001211907"/>
    </source>
</evidence>